<dbReference type="RefSeq" id="WP_169467718.1">
    <property type="nucleotide sequence ID" value="NZ_JABBGG010000009.1"/>
</dbReference>
<sequence>MRLWRIEQRKYALDKRCIGTTQFGGRWNPVGSPALYSSTSISLCALEKFVHLGFAPLPPLVLIAVDIPDSASIYVPNREDLPAGWDTLPTSRSAQAFGGAWIAAVTELAMKVPSVVVPEENNVVLNARHATYNRVRLSVAREFSFDKRLFEHA</sequence>
<dbReference type="Pfam" id="PF08808">
    <property type="entry name" value="RES"/>
    <property type="match status" value="1"/>
</dbReference>
<organism evidence="2 3">
    <name type="scientific">Massilia polaris</name>
    <dbReference type="NCBI Taxonomy" id="2728846"/>
    <lineage>
        <taxon>Bacteria</taxon>
        <taxon>Pseudomonadati</taxon>
        <taxon>Pseudomonadota</taxon>
        <taxon>Betaproteobacteria</taxon>
        <taxon>Burkholderiales</taxon>
        <taxon>Oxalobacteraceae</taxon>
        <taxon>Telluria group</taxon>
        <taxon>Massilia</taxon>
    </lineage>
</organism>
<reference evidence="2 3" key="1">
    <citation type="submission" date="2020-04" db="EMBL/GenBank/DDBJ databases">
        <title>Massilia sp. RP-1-19 isolated from soil.</title>
        <authorList>
            <person name="Dahal R.H."/>
        </authorList>
    </citation>
    <scope>NUCLEOTIDE SEQUENCE [LARGE SCALE GENOMIC DNA]</scope>
    <source>
        <strain evidence="2 3">RP-1-19</strain>
    </source>
</reference>
<dbReference type="AlphaFoldDB" id="A0A848HN12"/>
<dbReference type="Proteomes" id="UP000583752">
    <property type="component" value="Unassembled WGS sequence"/>
</dbReference>
<dbReference type="InterPro" id="IPR014914">
    <property type="entry name" value="RES_dom"/>
</dbReference>
<name>A0A848HN12_9BURK</name>
<accession>A0A848HN12</accession>
<keyword evidence="3" id="KW-1185">Reference proteome</keyword>
<feature type="domain" description="RES" evidence="1">
    <location>
        <begin position="14"/>
        <end position="137"/>
    </location>
</feature>
<dbReference type="EMBL" id="JABBGG010000009">
    <property type="protein sequence ID" value="NML62594.1"/>
    <property type="molecule type" value="Genomic_DNA"/>
</dbReference>
<evidence type="ECO:0000259" key="1">
    <source>
        <dbReference type="SMART" id="SM00953"/>
    </source>
</evidence>
<gene>
    <name evidence="2" type="ORF">HHL21_16230</name>
</gene>
<protein>
    <submittedName>
        <fullName evidence="2">RES domain-containing protein</fullName>
    </submittedName>
</protein>
<evidence type="ECO:0000313" key="3">
    <source>
        <dbReference type="Proteomes" id="UP000583752"/>
    </source>
</evidence>
<evidence type="ECO:0000313" key="2">
    <source>
        <dbReference type="EMBL" id="NML62594.1"/>
    </source>
</evidence>
<proteinExistence type="predicted"/>
<dbReference type="SMART" id="SM00953">
    <property type="entry name" value="RES"/>
    <property type="match status" value="1"/>
</dbReference>
<comment type="caution">
    <text evidence="2">The sequence shown here is derived from an EMBL/GenBank/DDBJ whole genome shotgun (WGS) entry which is preliminary data.</text>
</comment>